<dbReference type="EMBL" id="BQNB010021221">
    <property type="protein sequence ID" value="GJU04152.1"/>
    <property type="molecule type" value="Genomic_DNA"/>
</dbReference>
<evidence type="ECO:0000313" key="3">
    <source>
        <dbReference type="Proteomes" id="UP001151760"/>
    </source>
</evidence>
<gene>
    <name evidence="2" type="ORF">Tco_1114490</name>
</gene>
<sequence length="425" mass="46991">MLRVLVVDQTSVSFVHRTSVFSVLTPIETMLYLLHSYSLPPEETGCSLPPERTSYSLSPEKTGCSLPLKRTSYSLPLKETGCSLPHEGTSYSLPPEGTSYSLPPKETGCSLPPKGTSYSLPPKETGCFLLPDETSYSLPPEETGCSLLPERTSYSLVIASGPEVAFITPTIPVDRFNMECLVAILVDDYYNNNRIASPTSRRIAENGSLTRAPSRCYGSSIDLLSWVLIRDRSLPEVISIGGELDLIRRSSRSELVSSEIGSWNCLLRTPVRGVYIESRTGCLELIGRCGYIELVLELLGRSSGGVNELREYGFVMEITLVVSFGEKLKAPSRPGVRYRRPFDQKEWVKRYMCVPIFTPAEVTLLVCNNYLKSLQTQDISPEDVPFDRGFKGVSKGKDATTNKLNEDAGPKRRVPRMSGGSADER</sequence>
<comment type="caution">
    <text evidence="2">The sequence shown here is derived from an EMBL/GenBank/DDBJ whole genome shotgun (WGS) entry which is preliminary data.</text>
</comment>
<keyword evidence="3" id="KW-1185">Reference proteome</keyword>
<proteinExistence type="predicted"/>
<feature type="compositionally biased region" description="Basic and acidic residues" evidence="1">
    <location>
        <begin position="385"/>
        <end position="410"/>
    </location>
</feature>
<evidence type="ECO:0000313" key="2">
    <source>
        <dbReference type="EMBL" id="GJU04152.1"/>
    </source>
</evidence>
<feature type="region of interest" description="Disordered" evidence="1">
    <location>
        <begin position="385"/>
        <end position="425"/>
    </location>
</feature>
<protein>
    <submittedName>
        <fullName evidence="2">Uncharacterized protein</fullName>
    </submittedName>
</protein>
<dbReference type="Proteomes" id="UP001151760">
    <property type="component" value="Unassembled WGS sequence"/>
</dbReference>
<reference evidence="2" key="1">
    <citation type="journal article" date="2022" name="Int. J. Mol. Sci.">
        <title>Draft Genome of Tanacetum Coccineum: Genomic Comparison of Closely Related Tanacetum-Family Plants.</title>
        <authorList>
            <person name="Yamashiro T."/>
            <person name="Shiraishi A."/>
            <person name="Nakayama K."/>
            <person name="Satake H."/>
        </authorList>
    </citation>
    <scope>NUCLEOTIDE SEQUENCE</scope>
</reference>
<evidence type="ECO:0000256" key="1">
    <source>
        <dbReference type="SAM" id="MobiDB-lite"/>
    </source>
</evidence>
<reference evidence="2" key="2">
    <citation type="submission" date="2022-01" db="EMBL/GenBank/DDBJ databases">
        <authorList>
            <person name="Yamashiro T."/>
            <person name="Shiraishi A."/>
            <person name="Satake H."/>
            <person name="Nakayama K."/>
        </authorList>
    </citation>
    <scope>NUCLEOTIDE SEQUENCE</scope>
</reference>
<name>A0ABQ5IV82_9ASTR</name>
<accession>A0ABQ5IV82</accession>
<organism evidence="2 3">
    <name type="scientific">Tanacetum coccineum</name>
    <dbReference type="NCBI Taxonomy" id="301880"/>
    <lineage>
        <taxon>Eukaryota</taxon>
        <taxon>Viridiplantae</taxon>
        <taxon>Streptophyta</taxon>
        <taxon>Embryophyta</taxon>
        <taxon>Tracheophyta</taxon>
        <taxon>Spermatophyta</taxon>
        <taxon>Magnoliopsida</taxon>
        <taxon>eudicotyledons</taxon>
        <taxon>Gunneridae</taxon>
        <taxon>Pentapetalae</taxon>
        <taxon>asterids</taxon>
        <taxon>campanulids</taxon>
        <taxon>Asterales</taxon>
        <taxon>Asteraceae</taxon>
        <taxon>Asteroideae</taxon>
        <taxon>Anthemideae</taxon>
        <taxon>Anthemidinae</taxon>
        <taxon>Tanacetum</taxon>
    </lineage>
</organism>